<dbReference type="AlphaFoldDB" id="A0ABD2ZG43"/>
<protein>
    <submittedName>
        <fullName evidence="1">Uncharacterized protein</fullName>
    </submittedName>
</protein>
<dbReference type="PANTHER" id="PTHR33116">
    <property type="entry name" value="REVERSE TRANSCRIPTASE ZINC-BINDING DOMAIN-CONTAINING PROTEIN-RELATED-RELATED"/>
    <property type="match status" value="1"/>
</dbReference>
<accession>A0ABD2ZG43</accession>
<evidence type="ECO:0000313" key="2">
    <source>
        <dbReference type="Proteomes" id="UP001630127"/>
    </source>
</evidence>
<dbReference type="Proteomes" id="UP001630127">
    <property type="component" value="Unassembled WGS sequence"/>
</dbReference>
<keyword evidence="2" id="KW-1185">Reference proteome</keyword>
<evidence type="ECO:0000313" key="1">
    <source>
        <dbReference type="EMBL" id="KAL3518416.1"/>
    </source>
</evidence>
<dbReference type="EMBL" id="JBJUIK010000009">
    <property type="protein sequence ID" value="KAL3518416.1"/>
    <property type="molecule type" value="Genomic_DNA"/>
</dbReference>
<feature type="non-terminal residue" evidence="1">
    <location>
        <position position="1"/>
    </location>
</feature>
<gene>
    <name evidence="1" type="ORF">ACH5RR_021005</name>
</gene>
<organism evidence="1 2">
    <name type="scientific">Cinchona calisaya</name>
    <dbReference type="NCBI Taxonomy" id="153742"/>
    <lineage>
        <taxon>Eukaryota</taxon>
        <taxon>Viridiplantae</taxon>
        <taxon>Streptophyta</taxon>
        <taxon>Embryophyta</taxon>
        <taxon>Tracheophyta</taxon>
        <taxon>Spermatophyta</taxon>
        <taxon>Magnoliopsida</taxon>
        <taxon>eudicotyledons</taxon>
        <taxon>Gunneridae</taxon>
        <taxon>Pentapetalae</taxon>
        <taxon>asterids</taxon>
        <taxon>lamiids</taxon>
        <taxon>Gentianales</taxon>
        <taxon>Rubiaceae</taxon>
        <taxon>Cinchonoideae</taxon>
        <taxon>Cinchoneae</taxon>
        <taxon>Cinchona</taxon>
    </lineage>
</organism>
<comment type="caution">
    <text evidence="1">The sequence shown here is derived from an EMBL/GenBank/DDBJ whole genome shotgun (WGS) entry which is preliminary data.</text>
</comment>
<reference evidence="1 2" key="1">
    <citation type="submission" date="2024-11" db="EMBL/GenBank/DDBJ databases">
        <title>A near-complete genome assembly of Cinchona calisaya.</title>
        <authorList>
            <person name="Lian D.C."/>
            <person name="Zhao X.W."/>
            <person name="Wei L."/>
        </authorList>
    </citation>
    <scope>NUCLEOTIDE SEQUENCE [LARGE SCALE GENOMIC DNA]</scope>
    <source>
        <tissue evidence="1">Nenye</tissue>
    </source>
</reference>
<dbReference type="PANTHER" id="PTHR33116:SF78">
    <property type="entry name" value="OS12G0587133 PROTEIN"/>
    <property type="match status" value="1"/>
</dbReference>
<sequence length="107" mass="12034">KTIVQQVCSSIAAYYMQCVPLVFVCDDIALANRRFLWGASENKKKMSFVGWDKVALPKQQGGLGIRKSRQANVAALAKLNWRLTEDKNSYWAASLKQSILTIAAWRV</sequence>
<proteinExistence type="predicted"/>
<name>A0ABD2ZG43_9GENT</name>